<dbReference type="InterPro" id="IPR036615">
    <property type="entry name" value="Mur_ligase_C_dom_sf"/>
</dbReference>
<evidence type="ECO:0000259" key="11">
    <source>
        <dbReference type="Pfam" id="PF01225"/>
    </source>
</evidence>
<dbReference type="InterPro" id="IPR035911">
    <property type="entry name" value="MurE/MurF_N"/>
</dbReference>
<dbReference type="PANTHER" id="PTHR43024">
    <property type="entry name" value="UDP-N-ACETYLMURAMOYL-TRIPEPTIDE--D-ALANYL-D-ALANINE LIGASE"/>
    <property type="match status" value="1"/>
</dbReference>
<evidence type="ECO:0000259" key="12">
    <source>
        <dbReference type="Pfam" id="PF02875"/>
    </source>
</evidence>
<dbReference type="GO" id="GO:0008360">
    <property type="term" value="P:regulation of cell shape"/>
    <property type="evidence" value="ECO:0007669"/>
    <property type="project" value="UniProtKB-KW"/>
</dbReference>
<dbReference type="EMBL" id="CAEZSH010000008">
    <property type="protein sequence ID" value="CAB4531928.1"/>
    <property type="molecule type" value="Genomic_DNA"/>
</dbReference>
<evidence type="ECO:0000259" key="13">
    <source>
        <dbReference type="Pfam" id="PF08245"/>
    </source>
</evidence>
<dbReference type="HAMAP" id="MF_02019">
    <property type="entry name" value="MurF"/>
    <property type="match status" value="1"/>
</dbReference>
<dbReference type="NCBIfam" id="TIGR01143">
    <property type="entry name" value="murF"/>
    <property type="match status" value="1"/>
</dbReference>
<feature type="domain" description="Mur ligase central" evidence="13">
    <location>
        <begin position="111"/>
        <end position="297"/>
    </location>
</feature>
<evidence type="ECO:0000256" key="2">
    <source>
        <dbReference type="ARBA" id="ARBA00022598"/>
    </source>
</evidence>
<dbReference type="Pfam" id="PF01225">
    <property type="entry name" value="Mur_ligase"/>
    <property type="match status" value="1"/>
</dbReference>
<dbReference type="GO" id="GO:0071555">
    <property type="term" value="P:cell wall organization"/>
    <property type="evidence" value="ECO:0007669"/>
    <property type="project" value="UniProtKB-KW"/>
</dbReference>
<keyword evidence="5" id="KW-0067">ATP-binding</keyword>
<dbReference type="InterPro" id="IPR013221">
    <property type="entry name" value="Mur_ligase_cen"/>
</dbReference>
<dbReference type="InterPro" id="IPR051046">
    <property type="entry name" value="MurCDEF_CellWall_CoF430Synth"/>
</dbReference>
<dbReference type="InterPro" id="IPR005863">
    <property type="entry name" value="UDP-N-AcMur_synth"/>
</dbReference>
<dbReference type="Gene3D" id="3.90.190.20">
    <property type="entry name" value="Mur ligase, C-terminal domain"/>
    <property type="match status" value="1"/>
</dbReference>
<gene>
    <name evidence="14" type="ORF">UFOPK1410_00149</name>
</gene>
<keyword evidence="8" id="KW-0131">Cell cycle</keyword>
<evidence type="ECO:0000256" key="3">
    <source>
        <dbReference type="ARBA" id="ARBA00022618"/>
    </source>
</evidence>
<name>A0A6J6B055_9ZZZZ</name>
<evidence type="ECO:0000256" key="5">
    <source>
        <dbReference type="ARBA" id="ARBA00022840"/>
    </source>
</evidence>
<organism evidence="14">
    <name type="scientific">freshwater metagenome</name>
    <dbReference type="NCBI Taxonomy" id="449393"/>
    <lineage>
        <taxon>unclassified sequences</taxon>
        <taxon>metagenomes</taxon>
        <taxon>ecological metagenomes</taxon>
    </lineage>
</organism>
<proteinExistence type="inferred from homology"/>
<dbReference type="InterPro" id="IPR004101">
    <property type="entry name" value="Mur_ligase_C"/>
</dbReference>
<keyword evidence="2" id="KW-0436">Ligase</keyword>
<sequence length="463" mass="49027">MIRLRVSEIAHAVNGSVVGDGDLEVEAGVEIDSRLIKPGFLFVAKPGEQTDGHNFAGAAIEAGASALLVERELDVSVPQVIVADVVVALGLLATEVLRRLRETSNLTVIGITGSNGKTSTKNMLRAALSQFGETIAPRESFNNHVGAPLSMLLTNEDTRYLVVELGADGLGSIDYLANMCKPDVAVELKVGLAHVGEFGGIEVTAKIKAEMIKHIRPGGVLVYNSDDSYCTAMAEGFAGRKVSFGTGHADYQASGHRLSLEGTSADVQYPDGSSAKLQLQILGEHQIMNAMATVAVCDSLGLDRGLVIEALAALPLAERWRMQLANVDGVAVINDAYNASPDSTKAALQTLAILGRETGRRTIAVLGEMAELGRFAAEEHDSVGRFVVRLNIDQLFVVGDNAKLIHMGASQEGSWDGESKFFDSIDAALEAVREMLVPGDIVLVKSSKSANLRHLGDALMGAK</sequence>
<dbReference type="GO" id="GO:0005524">
    <property type="term" value="F:ATP binding"/>
    <property type="evidence" value="ECO:0007669"/>
    <property type="project" value="UniProtKB-KW"/>
</dbReference>
<evidence type="ECO:0000256" key="8">
    <source>
        <dbReference type="ARBA" id="ARBA00023306"/>
    </source>
</evidence>
<dbReference type="SUPFAM" id="SSF53244">
    <property type="entry name" value="MurD-like peptide ligases, peptide-binding domain"/>
    <property type="match status" value="1"/>
</dbReference>
<evidence type="ECO:0000256" key="9">
    <source>
        <dbReference type="ARBA" id="ARBA00023316"/>
    </source>
</evidence>
<keyword evidence="3" id="KW-0132">Cell division</keyword>
<feature type="domain" description="Mur ligase C-terminal" evidence="12">
    <location>
        <begin position="321"/>
        <end position="447"/>
    </location>
</feature>
<dbReference type="SUPFAM" id="SSF53623">
    <property type="entry name" value="MurD-like peptide ligases, catalytic domain"/>
    <property type="match status" value="1"/>
</dbReference>
<dbReference type="AlphaFoldDB" id="A0A6J6B055"/>
<keyword evidence="9" id="KW-0961">Cell wall biogenesis/degradation</keyword>
<keyword evidence="6" id="KW-0133">Cell shape</keyword>
<dbReference type="Pfam" id="PF08245">
    <property type="entry name" value="Mur_ligase_M"/>
    <property type="match status" value="1"/>
</dbReference>
<evidence type="ECO:0000256" key="4">
    <source>
        <dbReference type="ARBA" id="ARBA00022741"/>
    </source>
</evidence>
<dbReference type="InterPro" id="IPR036565">
    <property type="entry name" value="Mur-like_cat_sf"/>
</dbReference>
<evidence type="ECO:0000256" key="7">
    <source>
        <dbReference type="ARBA" id="ARBA00022984"/>
    </source>
</evidence>
<dbReference type="GO" id="GO:0009252">
    <property type="term" value="P:peptidoglycan biosynthetic process"/>
    <property type="evidence" value="ECO:0007669"/>
    <property type="project" value="UniProtKB-KW"/>
</dbReference>
<dbReference type="PANTHER" id="PTHR43024:SF1">
    <property type="entry name" value="UDP-N-ACETYLMURAMOYL-TRIPEPTIDE--D-ALANYL-D-ALANINE LIGASE"/>
    <property type="match status" value="1"/>
</dbReference>
<dbReference type="SUPFAM" id="SSF63418">
    <property type="entry name" value="MurE/MurF N-terminal domain"/>
    <property type="match status" value="1"/>
</dbReference>
<keyword evidence="4" id="KW-0547">Nucleotide-binding</keyword>
<evidence type="ECO:0000256" key="10">
    <source>
        <dbReference type="ARBA" id="ARBA00031461"/>
    </source>
</evidence>
<dbReference type="Gene3D" id="3.40.1190.10">
    <property type="entry name" value="Mur-like, catalytic domain"/>
    <property type="match status" value="1"/>
</dbReference>
<protein>
    <recommendedName>
        <fullName evidence="10">UDP-MurNAc-pentapeptide synthetase</fullName>
    </recommendedName>
</protein>
<dbReference type="GO" id="GO:0051301">
    <property type="term" value="P:cell division"/>
    <property type="evidence" value="ECO:0007669"/>
    <property type="project" value="UniProtKB-KW"/>
</dbReference>
<feature type="domain" description="Mur ligase N-terminal catalytic" evidence="11">
    <location>
        <begin position="28"/>
        <end position="80"/>
    </location>
</feature>
<dbReference type="Gene3D" id="3.40.1390.10">
    <property type="entry name" value="MurE/MurF, N-terminal domain"/>
    <property type="match status" value="1"/>
</dbReference>
<dbReference type="GO" id="GO:0047480">
    <property type="term" value="F:UDP-N-acetylmuramoyl-tripeptide-D-alanyl-D-alanine ligase activity"/>
    <property type="evidence" value="ECO:0007669"/>
    <property type="project" value="InterPro"/>
</dbReference>
<dbReference type="Pfam" id="PF02875">
    <property type="entry name" value="Mur_ligase_C"/>
    <property type="match status" value="1"/>
</dbReference>
<evidence type="ECO:0000256" key="6">
    <source>
        <dbReference type="ARBA" id="ARBA00022960"/>
    </source>
</evidence>
<evidence type="ECO:0000313" key="14">
    <source>
        <dbReference type="EMBL" id="CAB4531928.1"/>
    </source>
</evidence>
<dbReference type="InterPro" id="IPR000713">
    <property type="entry name" value="Mur_ligase_N"/>
</dbReference>
<accession>A0A6J6B055</accession>
<reference evidence="14" key="1">
    <citation type="submission" date="2020-05" db="EMBL/GenBank/DDBJ databases">
        <authorList>
            <person name="Chiriac C."/>
            <person name="Salcher M."/>
            <person name="Ghai R."/>
            <person name="Kavagutti S V."/>
        </authorList>
    </citation>
    <scope>NUCLEOTIDE SEQUENCE</scope>
</reference>
<keyword evidence="7" id="KW-0573">Peptidoglycan synthesis</keyword>
<keyword evidence="1" id="KW-0963">Cytoplasm</keyword>
<evidence type="ECO:0000256" key="1">
    <source>
        <dbReference type="ARBA" id="ARBA00022490"/>
    </source>
</evidence>